<feature type="region of interest" description="Disordered" evidence="1">
    <location>
        <begin position="36"/>
        <end position="69"/>
    </location>
</feature>
<name>A0ABY6FNA0_9MICC</name>
<sequence length="284" mass="29444">MPAHKPGYRRIAALCLVSALLPALAACGPTAEQMTARTQSAVSKPPSPDPVPQPAKARTAEPEPTVTPEPLDVTVSGAQAGMAESVQDACQFLLRENSGEFNGAADCVAAAMEAGIGAEQQVSTTASWLPPGTYTMQFRTAPEFAMELRRTDGDLSISVSEAGRTLRTGEAVANADPSGGAEEAYAAVLADAAELTANPDRLRSLMQTAATVRAEYGVEYLGTAATRLTAVIEPENPGDFAGSVVLTLDELYRPLLIDYSGTTRGISTSIRADITGWGSGGDLG</sequence>
<proteinExistence type="predicted"/>
<feature type="compositionally biased region" description="Low complexity" evidence="1">
    <location>
        <begin position="54"/>
        <end position="69"/>
    </location>
</feature>
<accession>A0ABY6FNA0</accession>
<evidence type="ECO:0008006" key="5">
    <source>
        <dbReference type="Google" id="ProtNLM"/>
    </source>
</evidence>
<dbReference type="EMBL" id="CP106856">
    <property type="protein sequence ID" value="UYB34645.1"/>
    <property type="molecule type" value="Genomic_DNA"/>
</dbReference>
<feature type="chain" id="PRO_5045150506" description="Lipoprotein" evidence="2">
    <location>
        <begin position="26"/>
        <end position="284"/>
    </location>
</feature>
<reference evidence="3" key="1">
    <citation type="submission" date="2022-09" db="EMBL/GenBank/DDBJ databases">
        <authorList>
            <person name="Li D."/>
            <person name="Cheng J."/>
            <person name="Li Y."/>
        </authorList>
    </citation>
    <scope>NUCLEOTIDE SEQUENCE</scope>
    <source>
        <strain evidence="3">DL</strain>
    </source>
</reference>
<feature type="signal peptide" evidence="2">
    <location>
        <begin position="1"/>
        <end position="25"/>
    </location>
</feature>
<protein>
    <recommendedName>
        <fullName evidence="5">Lipoprotein</fullName>
    </recommendedName>
</protein>
<organism evidence="3 4">
    <name type="scientific">Arthrobacter koreensis</name>
    <dbReference type="NCBI Taxonomy" id="199136"/>
    <lineage>
        <taxon>Bacteria</taxon>
        <taxon>Bacillati</taxon>
        <taxon>Actinomycetota</taxon>
        <taxon>Actinomycetes</taxon>
        <taxon>Micrococcales</taxon>
        <taxon>Micrococcaceae</taxon>
        <taxon>Arthrobacter</taxon>
    </lineage>
</organism>
<evidence type="ECO:0000256" key="1">
    <source>
        <dbReference type="SAM" id="MobiDB-lite"/>
    </source>
</evidence>
<keyword evidence="4" id="KW-1185">Reference proteome</keyword>
<evidence type="ECO:0000256" key="2">
    <source>
        <dbReference type="SAM" id="SignalP"/>
    </source>
</evidence>
<evidence type="ECO:0000313" key="3">
    <source>
        <dbReference type="EMBL" id="UYB34645.1"/>
    </source>
</evidence>
<dbReference type="PROSITE" id="PS51257">
    <property type="entry name" value="PROKAR_LIPOPROTEIN"/>
    <property type="match status" value="1"/>
</dbReference>
<keyword evidence="2" id="KW-0732">Signal</keyword>
<dbReference type="RefSeq" id="WP_263126830.1">
    <property type="nucleotide sequence ID" value="NZ_CP106856.1"/>
</dbReference>
<evidence type="ECO:0000313" key="4">
    <source>
        <dbReference type="Proteomes" id="UP001063368"/>
    </source>
</evidence>
<dbReference type="Proteomes" id="UP001063368">
    <property type="component" value="Chromosome"/>
</dbReference>
<gene>
    <name evidence="3" type="ORF">N9A08_08180</name>
</gene>